<feature type="compositionally biased region" description="Basic and acidic residues" evidence="1">
    <location>
        <begin position="38"/>
        <end position="47"/>
    </location>
</feature>
<feature type="compositionally biased region" description="Basic residues" evidence="1">
    <location>
        <begin position="89"/>
        <end position="99"/>
    </location>
</feature>
<protein>
    <submittedName>
        <fullName evidence="2">Uncharacterized protein</fullName>
    </submittedName>
</protein>
<proteinExistence type="predicted"/>
<reference evidence="2 3" key="1">
    <citation type="submission" date="2017-11" db="EMBL/GenBank/DDBJ databases">
        <authorList>
            <person name="Kracher B."/>
        </authorList>
    </citation>
    <scope>NUCLEOTIDE SEQUENCE [LARGE SCALE GENOMIC DNA]</scope>
    <source>
        <strain evidence="2 3">RACE1</strain>
    </source>
</reference>
<dbReference type="Proteomes" id="UP000275772">
    <property type="component" value="Unassembled WGS sequence"/>
</dbReference>
<dbReference type="VEuPathDB" id="FungiDB:BLGHR1_16393"/>
<dbReference type="AlphaFoldDB" id="A0A383V1Q2"/>
<feature type="region of interest" description="Disordered" evidence="1">
    <location>
        <begin position="73"/>
        <end position="133"/>
    </location>
</feature>
<gene>
    <name evidence="2" type="ORF">BLGHR1_16393</name>
</gene>
<evidence type="ECO:0000313" key="2">
    <source>
        <dbReference type="EMBL" id="SZF05590.1"/>
    </source>
</evidence>
<accession>A0A383V1Q2</accession>
<name>A0A383V1Q2_BLUHO</name>
<evidence type="ECO:0000256" key="1">
    <source>
        <dbReference type="SAM" id="MobiDB-lite"/>
    </source>
</evidence>
<feature type="compositionally biased region" description="Polar residues" evidence="1">
    <location>
        <begin position="1"/>
        <end position="34"/>
    </location>
</feature>
<dbReference type="EMBL" id="UNSH01000081">
    <property type="protein sequence ID" value="SZF05590.1"/>
    <property type="molecule type" value="Genomic_DNA"/>
</dbReference>
<sequence length="133" mass="15009">MGGSVQPSAAVTRPSEINNINEHPSIIQPKNSGPQPKKPNDAFEKLPDISNRNSWSEEEEAAVILMQMSFDDSSRHAKEISEDLAQPQPRRKRRDKKKSCPQAKRQGNSKPPKYTYAGRLRRRLSPSNVKSVF</sequence>
<feature type="region of interest" description="Disordered" evidence="1">
    <location>
        <begin position="1"/>
        <end position="54"/>
    </location>
</feature>
<organism evidence="2 3">
    <name type="scientific">Blumeria hordei</name>
    <name type="common">Barley powdery mildew</name>
    <name type="synonym">Blumeria graminis f. sp. hordei</name>
    <dbReference type="NCBI Taxonomy" id="2867405"/>
    <lineage>
        <taxon>Eukaryota</taxon>
        <taxon>Fungi</taxon>
        <taxon>Dikarya</taxon>
        <taxon>Ascomycota</taxon>
        <taxon>Pezizomycotina</taxon>
        <taxon>Leotiomycetes</taxon>
        <taxon>Erysiphales</taxon>
        <taxon>Erysiphaceae</taxon>
        <taxon>Blumeria</taxon>
    </lineage>
</organism>
<evidence type="ECO:0000313" key="3">
    <source>
        <dbReference type="Proteomes" id="UP000275772"/>
    </source>
</evidence>